<evidence type="ECO:0000313" key="2">
    <source>
        <dbReference type="Proteomes" id="UP000593576"/>
    </source>
</evidence>
<gene>
    <name evidence="1" type="ORF">Goshw_014819</name>
</gene>
<dbReference type="Proteomes" id="UP000593576">
    <property type="component" value="Unassembled WGS sequence"/>
</dbReference>
<comment type="caution">
    <text evidence="1">The sequence shown here is derived from an EMBL/GenBank/DDBJ whole genome shotgun (WGS) entry which is preliminary data.</text>
</comment>
<proteinExistence type="predicted"/>
<organism evidence="1 2">
    <name type="scientific">Gossypium schwendimanii</name>
    <name type="common">Cotton</name>
    <dbReference type="NCBI Taxonomy" id="34291"/>
    <lineage>
        <taxon>Eukaryota</taxon>
        <taxon>Viridiplantae</taxon>
        <taxon>Streptophyta</taxon>
        <taxon>Embryophyta</taxon>
        <taxon>Tracheophyta</taxon>
        <taxon>Spermatophyta</taxon>
        <taxon>Magnoliopsida</taxon>
        <taxon>eudicotyledons</taxon>
        <taxon>Gunneridae</taxon>
        <taxon>Pentapetalae</taxon>
        <taxon>rosids</taxon>
        <taxon>malvids</taxon>
        <taxon>Malvales</taxon>
        <taxon>Malvaceae</taxon>
        <taxon>Malvoideae</taxon>
        <taxon>Gossypium</taxon>
    </lineage>
</organism>
<sequence>MESALSLWKMSICNWGCQWTGTQSLGLFNLLRDTFLDSDDDSTEIERIRYAQAYILQIIEGYLMPDLSRNLVHLRWLLKLVDFRAAVMGTVSLSIFMSLSGPPVYIPTYNEVNFILDFTIIT</sequence>
<name>A0A7J9MZ62_GOSSC</name>
<evidence type="ECO:0008006" key="3">
    <source>
        <dbReference type="Google" id="ProtNLM"/>
    </source>
</evidence>
<dbReference type="EMBL" id="JABFAF010263930">
    <property type="protein sequence ID" value="MBA0876177.1"/>
    <property type="molecule type" value="Genomic_DNA"/>
</dbReference>
<protein>
    <recommendedName>
        <fullName evidence="3">Aminotransferase-like plant mobile domain-containing protein</fullName>
    </recommendedName>
</protein>
<evidence type="ECO:0000313" key="1">
    <source>
        <dbReference type="EMBL" id="MBA0876177.1"/>
    </source>
</evidence>
<accession>A0A7J9MZ62</accession>
<reference evidence="1 2" key="1">
    <citation type="journal article" date="2019" name="Genome Biol. Evol.">
        <title>Insights into the evolution of the New World diploid cottons (Gossypium, subgenus Houzingenia) based on genome sequencing.</title>
        <authorList>
            <person name="Grover C.E."/>
            <person name="Arick M.A. 2nd"/>
            <person name="Thrash A."/>
            <person name="Conover J.L."/>
            <person name="Sanders W.S."/>
            <person name="Peterson D.G."/>
            <person name="Frelichowski J.E."/>
            <person name="Scheffler J.A."/>
            <person name="Scheffler B.E."/>
            <person name="Wendel J.F."/>
        </authorList>
    </citation>
    <scope>NUCLEOTIDE SEQUENCE [LARGE SCALE GENOMIC DNA]</scope>
    <source>
        <strain evidence="1">1</strain>
        <tissue evidence="1">Leaf</tissue>
    </source>
</reference>
<dbReference type="AlphaFoldDB" id="A0A7J9MZ62"/>
<keyword evidence="2" id="KW-1185">Reference proteome</keyword>